<proteinExistence type="predicted"/>
<name>A0AAV4UKZ1_CAEEX</name>
<evidence type="ECO:0000313" key="2">
    <source>
        <dbReference type="Proteomes" id="UP001054945"/>
    </source>
</evidence>
<reference evidence="1 2" key="1">
    <citation type="submission" date="2021-06" db="EMBL/GenBank/DDBJ databases">
        <title>Caerostris extrusa draft genome.</title>
        <authorList>
            <person name="Kono N."/>
            <person name="Arakawa K."/>
        </authorList>
    </citation>
    <scope>NUCLEOTIDE SEQUENCE [LARGE SCALE GENOMIC DNA]</scope>
</reference>
<keyword evidence="2" id="KW-1185">Reference proteome</keyword>
<comment type="caution">
    <text evidence="1">The sequence shown here is derived from an EMBL/GenBank/DDBJ whole genome shotgun (WGS) entry which is preliminary data.</text>
</comment>
<protein>
    <submittedName>
        <fullName evidence="1">Uncharacterized protein</fullName>
    </submittedName>
</protein>
<dbReference type="AlphaFoldDB" id="A0AAV4UKZ1"/>
<sequence>MRVYWEDNVPPRQKYSVSFVPPTAALASTVVTLELTVSMYSRTVNHSNNISSDAPNIDLASTGELNELILLQLIQMFKRREKKITIFFHTIIFPPSQRRYTNHETAAASPGALTIRELGENK</sequence>
<organism evidence="1 2">
    <name type="scientific">Caerostris extrusa</name>
    <name type="common">Bark spider</name>
    <name type="synonym">Caerostris bankana</name>
    <dbReference type="NCBI Taxonomy" id="172846"/>
    <lineage>
        <taxon>Eukaryota</taxon>
        <taxon>Metazoa</taxon>
        <taxon>Ecdysozoa</taxon>
        <taxon>Arthropoda</taxon>
        <taxon>Chelicerata</taxon>
        <taxon>Arachnida</taxon>
        <taxon>Araneae</taxon>
        <taxon>Araneomorphae</taxon>
        <taxon>Entelegynae</taxon>
        <taxon>Araneoidea</taxon>
        <taxon>Araneidae</taxon>
        <taxon>Caerostris</taxon>
    </lineage>
</organism>
<accession>A0AAV4UKZ1</accession>
<dbReference type="EMBL" id="BPLR01013061">
    <property type="protein sequence ID" value="GIY58453.1"/>
    <property type="molecule type" value="Genomic_DNA"/>
</dbReference>
<gene>
    <name evidence="1" type="ORF">CEXT_456751</name>
</gene>
<evidence type="ECO:0000313" key="1">
    <source>
        <dbReference type="EMBL" id="GIY58453.1"/>
    </source>
</evidence>
<dbReference type="Proteomes" id="UP001054945">
    <property type="component" value="Unassembled WGS sequence"/>
</dbReference>